<feature type="compositionally biased region" description="Polar residues" evidence="5">
    <location>
        <begin position="532"/>
        <end position="542"/>
    </location>
</feature>
<feature type="compositionally biased region" description="Pro residues" evidence="5">
    <location>
        <begin position="654"/>
        <end position="669"/>
    </location>
</feature>
<keyword evidence="1" id="KW-0479">Metal-binding</keyword>
<feature type="region of interest" description="Disordered" evidence="5">
    <location>
        <begin position="653"/>
        <end position="687"/>
    </location>
</feature>
<feature type="compositionally biased region" description="Basic and acidic residues" evidence="5">
    <location>
        <begin position="774"/>
        <end position="804"/>
    </location>
</feature>
<dbReference type="GO" id="GO:0008270">
    <property type="term" value="F:zinc ion binding"/>
    <property type="evidence" value="ECO:0007669"/>
    <property type="project" value="UniProtKB-KW"/>
</dbReference>
<feature type="region of interest" description="Disordered" evidence="5">
    <location>
        <begin position="947"/>
        <end position="1015"/>
    </location>
</feature>
<keyword evidence="8" id="KW-1185">Reference proteome</keyword>
<keyword evidence="3" id="KW-0833">Ubl conjugation pathway</keyword>
<feature type="region of interest" description="Disordered" evidence="5">
    <location>
        <begin position="712"/>
        <end position="807"/>
    </location>
</feature>
<feature type="compositionally biased region" description="Basic residues" evidence="5">
    <location>
        <begin position="264"/>
        <end position="280"/>
    </location>
</feature>
<accession>A0AAN6PDX4</accession>
<evidence type="ECO:0000256" key="1">
    <source>
        <dbReference type="ARBA" id="ARBA00022723"/>
    </source>
</evidence>
<keyword evidence="4" id="KW-0862">Zinc</keyword>
<protein>
    <recommendedName>
        <fullName evidence="6">IBR domain-containing protein</fullName>
    </recommendedName>
</protein>
<dbReference type="InterPro" id="IPR002867">
    <property type="entry name" value="IBR_dom"/>
</dbReference>
<evidence type="ECO:0000256" key="4">
    <source>
        <dbReference type="ARBA" id="ARBA00022833"/>
    </source>
</evidence>
<evidence type="ECO:0000256" key="5">
    <source>
        <dbReference type="SAM" id="MobiDB-lite"/>
    </source>
</evidence>
<name>A0AAN6PDX4_9PEZI</name>
<reference evidence="8" key="1">
    <citation type="journal article" date="2023" name="Mol. Phylogenet. Evol.">
        <title>Genome-scale phylogeny and comparative genomics of the fungal order Sordariales.</title>
        <authorList>
            <person name="Hensen N."/>
            <person name="Bonometti L."/>
            <person name="Westerberg I."/>
            <person name="Brannstrom I.O."/>
            <person name="Guillou S."/>
            <person name="Cros-Aarteil S."/>
            <person name="Calhoun S."/>
            <person name="Haridas S."/>
            <person name="Kuo A."/>
            <person name="Mondo S."/>
            <person name="Pangilinan J."/>
            <person name="Riley R."/>
            <person name="LaButti K."/>
            <person name="Andreopoulos B."/>
            <person name="Lipzen A."/>
            <person name="Chen C."/>
            <person name="Yan M."/>
            <person name="Daum C."/>
            <person name="Ng V."/>
            <person name="Clum A."/>
            <person name="Steindorff A."/>
            <person name="Ohm R.A."/>
            <person name="Martin F."/>
            <person name="Silar P."/>
            <person name="Natvig D.O."/>
            <person name="Lalanne C."/>
            <person name="Gautier V."/>
            <person name="Ament-Velasquez S.L."/>
            <person name="Kruys A."/>
            <person name="Hutchinson M.I."/>
            <person name="Powell A.J."/>
            <person name="Barry K."/>
            <person name="Miller A.N."/>
            <person name="Grigoriev I.V."/>
            <person name="Debuchy R."/>
            <person name="Gladieux P."/>
            <person name="Hiltunen Thoren M."/>
            <person name="Johannesson H."/>
        </authorList>
    </citation>
    <scope>NUCLEOTIDE SEQUENCE [LARGE SCALE GENOMIC DNA]</scope>
    <source>
        <strain evidence="8">CBS 284.82</strain>
    </source>
</reference>
<feature type="compositionally biased region" description="Low complexity" evidence="5">
    <location>
        <begin position="557"/>
        <end position="569"/>
    </location>
</feature>
<sequence>MADVDQQQGGPGSARRKKHQGKSKAQPASDWPRAGEPRSRASPRPKRHGDIDRDLVESSSDDANDAKASPSKQHRRRRRPQPPSSTASDTASDTTAPAKAPQRAMKGRSKGKRVPNAPAPVPVLDTPPAHRRPTCIIEEDDDDDDDDAAPSGPSRPVSRQTIARRDFSPRSAHRYRSTPESRRSPRTSVSDSEDDTDATSDSDSEEVILPAGKHLPPAPMAPPVPAAPPAAAVHSSLQERINRHPEMVYEEEDGDAISRYARSVSRHRSLSRPVSRHRSLSRPASSRQDPYRRPRDITVSGPPSLDETRRSRSRSKSARPSRRHYESDVYISSRPASSFKRPHAASSYSIGSSAKRSTFFGADFAAPLARPSHPEKPAERTTVCVLCRDSNTPVSRTAKLKCCHRMCHSCLRKVFKLSLTDPQQHMPPRCCTADNIPTEFVDMLFDPSFKKEWNQKYKEHAGRSRIVCPSRRCGEPMKPEDMRRESGRWQGRCRRCRVKVCGSCNGRWHHQLECPRDDEATQFAFKYDPFETDTTNSRTNPFASRPPSPREYRSDFAPPAAAAAARPRPSSYEEDAHIRRMHEHRDDHLARRMHSFDAFGHHGSHADFGRRREDYEFDEAPVPRDRRRRAETRDYGAPFVDEDYHRRAATVVAPSPPQAHVPAAPPPPRSAFEPPSRPAFDRSATGFDYGSAIHRTRGMRYASPERFDEYVPENYTSERRRPRSPDPWQAFSQEQRPRSRDRRHTFPSESRPTSPETWQLPTRYPSPERPMPAQEERRRAPSPERRRASSLERRLAGRFKKESRQSPAAPVVPVGAVGPAGAIGALGPVGAMGALSPARAPPPPSRAATHIGASMPMAPVPPPTAHGAPPPVASLRRHHTMDEDVYAHAPGGGPGMHGGGMPPTGDWFGPPLPHGHPHAHPHAHPPPPGMGMPPMPMPMPMMHHLSVHGHGHPGPMHDMGGGGGGVAAAADMSNNASGGSPRAPHVKRRPPPGSSSQQQQAHREHSKYDVPRSSVLAGLGGMGRGMHRVSEWVNYVEDGLPVEEGPGMVVQ</sequence>
<dbReference type="AlphaFoldDB" id="A0AAN6PDX4"/>
<feature type="compositionally biased region" description="Basic residues" evidence="5">
    <location>
        <begin position="311"/>
        <end position="322"/>
    </location>
</feature>
<evidence type="ECO:0000313" key="7">
    <source>
        <dbReference type="EMBL" id="KAK4039116.1"/>
    </source>
</evidence>
<feature type="region of interest" description="Disordered" evidence="5">
    <location>
        <begin position="530"/>
        <end position="573"/>
    </location>
</feature>
<evidence type="ECO:0000256" key="2">
    <source>
        <dbReference type="ARBA" id="ARBA00022771"/>
    </source>
</evidence>
<dbReference type="PROSITE" id="PS00518">
    <property type="entry name" value="ZF_RING_1"/>
    <property type="match status" value="1"/>
</dbReference>
<feature type="region of interest" description="Disordered" evidence="5">
    <location>
        <begin position="837"/>
        <end position="870"/>
    </location>
</feature>
<keyword evidence="2" id="KW-0863">Zinc-finger</keyword>
<evidence type="ECO:0000256" key="3">
    <source>
        <dbReference type="ARBA" id="ARBA00022786"/>
    </source>
</evidence>
<feature type="compositionally biased region" description="Polar residues" evidence="5">
    <location>
        <begin position="747"/>
        <end position="760"/>
    </location>
</feature>
<evidence type="ECO:0000259" key="6">
    <source>
        <dbReference type="Pfam" id="PF01485"/>
    </source>
</evidence>
<feature type="compositionally biased region" description="Pro residues" evidence="5">
    <location>
        <begin position="858"/>
        <end position="870"/>
    </location>
</feature>
<feature type="compositionally biased region" description="Acidic residues" evidence="5">
    <location>
        <begin position="137"/>
        <end position="148"/>
    </location>
</feature>
<proteinExistence type="predicted"/>
<feature type="compositionally biased region" description="Low complexity" evidence="5">
    <location>
        <begin position="84"/>
        <end position="101"/>
    </location>
</feature>
<gene>
    <name evidence="7" type="ORF">C8A01DRAFT_16878</name>
</gene>
<dbReference type="InterPro" id="IPR017907">
    <property type="entry name" value="Znf_RING_CS"/>
</dbReference>
<dbReference type="EMBL" id="MU854410">
    <property type="protein sequence ID" value="KAK4039116.1"/>
    <property type="molecule type" value="Genomic_DNA"/>
</dbReference>
<feature type="compositionally biased region" description="Pro residues" evidence="5">
    <location>
        <begin position="216"/>
        <end position="228"/>
    </location>
</feature>
<dbReference type="Proteomes" id="UP001303115">
    <property type="component" value="Unassembled WGS sequence"/>
</dbReference>
<dbReference type="Pfam" id="PF01485">
    <property type="entry name" value="IBR"/>
    <property type="match status" value="1"/>
</dbReference>
<evidence type="ECO:0000313" key="8">
    <source>
        <dbReference type="Proteomes" id="UP001303115"/>
    </source>
</evidence>
<organism evidence="7 8">
    <name type="scientific">Parachaetomium inaequale</name>
    <dbReference type="NCBI Taxonomy" id="2588326"/>
    <lineage>
        <taxon>Eukaryota</taxon>
        <taxon>Fungi</taxon>
        <taxon>Dikarya</taxon>
        <taxon>Ascomycota</taxon>
        <taxon>Pezizomycotina</taxon>
        <taxon>Sordariomycetes</taxon>
        <taxon>Sordariomycetidae</taxon>
        <taxon>Sordariales</taxon>
        <taxon>Chaetomiaceae</taxon>
        <taxon>Parachaetomium</taxon>
    </lineage>
</organism>
<feature type="compositionally biased region" description="Gly residues" evidence="5">
    <location>
        <begin position="890"/>
        <end position="902"/>
    </location>
</feature>
<feature type="compositionally biased region" description="Basic and acidic residues" evidence="5">
    <location>
        <begin position="1001"/>
        <end position="1010"/>
    </location>
</feature>
<feature type="compositionally biased region" description="Acidic residues" evidence="5">
    <location>
        <begin position="191"/>
        <end position="206"/>
    </location>
</feature>
<feature type="domain" description="IBR" evidence="6">
    <location>
        <begin position="451"/>
        <end position="514"/>
    </location>
</feature>
<comment type="caution">
    <text evidence="7">The sequence shown here is derived from an EMBL/GenBank/DDBJ whole genome shotgun (WGS) entry which is preliminary data.</text>
</comment>
<feature type="region of interest" description="Disordered" evidence="5">
    <location>
        <begin position="889"/>
        <end position="932"/>
    </location>
</feature>
<feature type="region of interest" description="Disordered" evidence="5">
    <location>
        <begin position="1"/>
        <end position="330"/>
    </location>
</feature>